<protein>
    <submittedName>
        <fullName evidence="2">Uncharacterized protein</fullName>
    </submittedName>
</protein>
<organism evidence="2 3">
    <name type="scientific">Bursaphelenchus okinawaensis</name>
    <dbReference type="NCBI Taxonomy" id="465554"/>
    <lineage>
        <taxon>Eukaryota</taxon>
        <taxon>Metazoa</taxon>
        <taxon>Ecdysozoa</taxon>
        <taxon>Nematoda</taxon>
        <taxon>Chromadorea</taxon>
        <taxon>Rhabditida</taxon>
        <taxon>Tylenchina</taxon>
        <taxon>Tylenchomorpha</taxon>
        <taxon>Aphelenchoidea</taxon>
        <taxon>Aphelenchoididae</taxon>
        <taxon>Bursaphelenchus</taxon>
    </lineage>
</organism>
<evidence type="ECO:0000313" key="2">
    <source>
        <dbReference type="EMBL" id="CAD5214356.1"/>
    </source>
</evidence>
<feature type="region of interest" description="Disordered" evidence="1">
    <location>
        <begin position="1"/>
        <end position="76"/>
    </location>
</feature>
<feature type="region of interest" description="Disordered" evidence="1">
    <location>
        <begin position="500"/>
        <end position="539"/>
    </location>
</feature>
<dbReference type="AlphaFoldDB" id="A0A811KG82"/>
<dbReference type="OrthoDB" id="10607992at2759"/>
<dbReference type="Proteomes" id="UP000783686">
    <property type="component" value="Unassembled WGS sequence"/>
</dbReference>
<dbReference type="Proteomes" id="UP000614601">
    <property type="component" value="Unassembled WGS sequence"/>
</dbReference>
<accession>A0A811KG82</accession>
<proteinExistence type="predicted"/>
<evidence type="ECO:0000256" key="1">
    <source>
        <dbReference type="SAM" id="MobiDB-lite"/>
    </source>
</evidence>
<sequence length="605" mass="68012">MPVRLFPSQSAAVEPPNPPDPNSHRQAFVLRQQTAPEPDPWVELRDLNDQRAPSTSQETQPLLGKKKRSSFPLGDPKVWQLKNRKLDNVCPRSVSWSLAEPNPRDPVKQRQSFNDAENLNNNNFDNFEQSSTEIYRKPTGSYKLATKFHRPPSFRLGASPNPSSLAPPRSPFLVPNGGPTRPTLSPLISPEPPLWTPSSRHPSAVPFGPPFASPFSLFGGGIGRRHYFGAPYQPIQRFPRRQSVAPSIYQPESEPRYADVRPFGRRRTLASLALAKFKTRINSKSVDSISDLQKSLDSLDSKKKESLAKRESAGDWRIRETEKQEDFVDKFEGPLQKDFEKSLGEKDFEKCLAGNTSEASQRSSHFEQPTDRLDPFYQLTNKLDPFEKSTGNKEPFEKLTGIKNPFKGSTNTLAPVSSLRPRFLPHQRKSLQFVDAPIIREPLQYSAYNYPQETLQTLNLPVLQPVGTTPHSNPTVVLPSQYTNPALPLPNTYSGSTVGLQNPILKPTVPSEHQNPYNQPKTSEATDSTVKLQKADSKEKSKYLTKFERPVYNRSISGYSSRLPYSGSITARIRPVSRMWTAEDESDGEGSQPSFDLDKNDNEAY</sequence>
<feature type="compositionally biased region" description="Low complexity" evidence="1">
    <location>
        <begin position="113"/>
        <end position="125"/>
    </location>
</feature>
<comment type="caution">
    <text evidence="2">The sequence shown here is derived from an EMBL/GenBank/DDBJ whole genome shotgun (WGS) entry which is preliminary data.</text>
</comment>
<keyword evidence="3" id="KW-1185">Reference proteome</keyword>
<evidence type="ECO:0000313" key="3">
    <source>
        <dbReference type="Proteomes" id="UP000614601"/>
    </source>
</evidence>
<feature type="compositionally biased region" description="Polar residues" evidence="1">
    <location>
        <begin position="51"/>
        <end position="60"/>
    </location>
</feature>
<feature type="compositionally biased region" description="Basic and acidic residues" evidence="1">
    <location>
        <begin position="596"/>
        <end position="605"/>
    </location>
</feature>
<gene>
    <name evidence="2" type="ORF">BOKJ2_LOCUS5552</name>
</gene>
<feature type="compositionally biased region" description="Polar residues" evidence="1">
    <location>
        <begin position="511"/>
        <end position="531"/>
    </location>
</feature>
<name>A0A811KG82_9BILA</name>
<feature type="region of interest" description="Disordered" evidence="1">
    <location>
        <begin position="153"/>
        <end position="201"/>
    </location>
</feature>
<feature type="region of interest" description="Disordered" evidence="1">
    <location>
        <begin position="580"/>
        <end position="605"/>
    </location>
</feature>
<feature type="region of interest" description="Disordered" evidence="1">
    <location>
        <begin position="100"/>
        <end position="125"/>
    </location>
</feature>
<dbReference type="EMBL" id="CAJFCW020000003">
    <property type="protein sequence ID" value="CAG9102602.1"/>
    <property type="molecule type" value="Genomic_DNA"/>
</dbReference>
<dbReference type="EMBL" id="CAJFDH010000003">
    <property type="protein sequence ID" value="CAD5214356.1"/>
    <property type="molecule type" value="Genomic_DNA"/>
</dbReference>
<reference evidence="2" key="1">
    <citation type="submission" date="2020-09" db="EMBL/GenBank/DDBJ databases">
        <authorList>
            <person name="Kikuchi T."/>
        </authorList>
    </citation>
    <scope>NUCLEOTIDE SEQUENCE</scope>
    <source>
        <strain evidence="2">SH1</strain>
    </source>
</reference>